<feature type="compositionally biased region" description="Acidic residues" evidence="11">
    <location>
        <begin position="429"/>
        <end position="454"/>
    </location>
</feature>
<dbReference type="Pfam" id="PF04950">
    <property type="entry name" value="RIBIOP_C"/>
    <property type="match status" value="1"/>
</dbReference>
<dbReference type="GO" id="GO:0005524">
    <property type="term" value="F:ATP binding"/>
    <property type="evidence" value="ECO:0007669"/>
    <property type="project" value="UniProtKB-KW"/>
</dbReference>
<feature type="compositionally biased region" description="Acidic residues" evidence="11">
    <location>
        <begin position="584"/>
        <end position="601"/>
    </location>
</feature>
<feature type="region of interest" description="Disordered" evidence="11">
    <location>
        <begin position="1"/>
        <end position="66"/>
    </location>
</feature>
<feature type="compositionally biased region" description="Basic and acidic residues" evidence="11">
    <location>
        <begin position="1062"/>
        <end position="1074"/>
    </location>
</feature>
<feature type="domain" description="Bms1-type G" evidence="12">
    <location>
        <begin position="71"/>
        <end position="236"/>
    </location>
</feature>
<keyword evidence="3" id="KW-0597">Phosphoprotein</keyword>
<dbReference type="GO" id="GO:0005654">
    <property type="term" value="C:nucleoplasm"/>
    <property type="evidence" value="ECO:0007669"/>
    <property type="project" value="UniProtKB-ARBA"/>
</dbReference>
<feature type="region of interest" description="Disordered" evidence="11">
    <location>
        <begin position="513"/>
        <end position="546"/>
    </location>
</feature>
<dbReference type="PANTHER" id="PTHR12858">
    <property type="entry name" value="RIBOSOME BIOGENESIS PROTEIN"/>
    <property type="match status" value="1"/>
</dbReference>
<dbReference type="InterPro" id="IPR012948">
    <property type="entry name" value="AARP2CN"/>
</dbReference>
<feature type="region of interest" description="Disordered" evidence="11">
    <location>
        <begin position="406"/>
        <end position="485"/>
    </location>
</feature>
<evidence type="ECO:0000313" key="13">
    <source>
        <dbReference type="EMBL" id="CAE0049353.1"/>
    </source>
</evidence>
<reference evidence="13" key="1">
    <citation type="submission" date="2021-01" db="EMBL/GenBank/DDBJ databases">
        <authorList>
            <person name="Corre E."/>
            <person name="Pelletier E."/>
            <person name="Niang G."/>
            <person name="Scheremetjew M."/>
            <person name="Finn R."/>
            <person name="Kale V."/>
            <person name="Holt S."/>
            <person name="Cochrane G."/>
            <person name="Meng A."/>
            <person name="Brown T."/>
            <person name="Cohen L."/>
        </authorList>
    </citation>
    <scope>NUCLEOTIDE SEQUENCE</scope>
    <source>
        <strain evidence="13">CCMP 769</strain>
    </source>
</reference>
<feature type="region of interest" description="Disordered" evidence="11">
    <location>
        <begin position="1043"/>
        <end position="1096"/>
    </location>
</feature>
<feature type="compositionally biased region" description="Basic and acidic residues" evidence="11">
    <location>
        <begin position="1043"/>
        <end position="1054"/>
    </location>
</feature>
<evidence type="ECO:0000256" key="5">
    <source>
        <dbReference type="ARBA" id="ARBA00022801"/>
    </source>
</evidence>
<dbReference type="AlphaFoldDB" id="A0A7S2ZRR9"/>
<evidence type="ECO:0000256" key="10">
    <source>
        <dbReference type="ARBA" id="ARBA00061391"/>
    </source>
</evidence>
<evidence type="ECO:0000256" key="1">
    <source>
        <dbReference type="ARBA" id="ARBA00004604"/>
    </source>
</evidence>
<feature type="compositionally biased region" description="Basic and acidic residues" evidence="11">
    <location>
        <begin position="379"/>
        <end position="389"/>
    </location>
</feature>
<feature type="compositionally biased region" description="Basic and acidic residues" evidence="11">
    <location>
        <begin position="1"/>
        <end position="20"/>
    </location>
</feature>
<dbReference type="GO" id="GO:0034511">
    <property type="term" value="F:U3 snoRNA binding"/>
    <property type="evidence" value="ECO:0007669"/>
    <property type="project" value="TreeGrafter"/>
</dbReference>
<dbReference type="GO" id="GO:0000462">
    <property type="term" value="P:maturation of SSU-rRNA from tricistronic rRNA transcript (SSU-rRNA, 5.8S rRNA, LSU-rRNA)"/>
    <property type="evidence" value="ECO:0007669"/>
    <property type="project" value="TreeGrafter"/>
</dbReference>
<dbReference type="FunFam" id="3.40.50.300:FF:000105">
    <property type="entry name" value="BMS1 ribosome biogenesis factor"/>
    <property type="match status" value="1"/>
</dbReference>
<comment type="catalytic activity">
    <reaction evidence="9">
        <text>GTP + H2O = GDP + phosphate + H(+)</text>
        <dbReference type="Rhea" id="RHEA:19669"/>
        <dbReference type="ChEBI" id="CHEBI:15377"/>
        <dbReference type="ChEBI" id="CHEBI:15378"/>
        <dbReference type="ChEBI" id="CHEBI:37565"/>
        <dbReference type="ChEBI" id="CHEBI:43474"/>
        <dbReference type="ChEBI" id="CHEBI:58189"/>
    </reaction>
    <physiologicalReaction direction="left-to-right" evidence="9">
        <dbReference type="Rhea" id="RHEA:19670"/>
    </physiologicalReaction>
</comment>
<dbReference type="InterPro" id="IPR007034">
    <property type="entry name" value="BMS1_TSR1_C"/>
</dbReference>
<comment type="similarity">
    <text evidence="10">Belongs to the TRAFAC class translation factor GTPase superfamily. Bms1-like GTPase family. BMS1 subfamily.</text>
</comment>
<dbReference type="PROSITE" id="PS51714">
    <property type="entry name" value="G_BMS1"/>
    <property type="match status" value="1"/>
</dbReference>
<sequence length="1096" mass="124465">MAKSEAEGGEQSDDKKNGSKKDKKNKKSGQERRAFAKPGALARSIKISAERDERRAKNPNAPVDRYGNDAAPKVVAVVGPRRSGKSTLIRSLVRHYTRRKVGEILGPMTMVSGKKRRLTFIEVSDDLSSIIDAAKVADLIVCVIDAHYGFEMETFEMLNIAAAHGMPNVMGVLTHLDKFRDGKQVTKVKKRLKSRFWAELYDGAKLFYFSGLTTHEDYLSREVLNLSRFISVTKYKIVRWRSEHPYVLADRVEDMTDPSVGRTEDRTVAAFGYVRGSSLRLVSGSWALHVAGLGDLRARKVDVLPDPCPPAQGGYDHPSAEVKKRKIGDKDRILYAPMSGEVDGIMYDKDAVYINLPDASVRFSERAEGGNEDDETGDPADRGDREGEDMVRDLQKVEVGMDELKKQQRMSILPGGAPVASGRFFDHNGEDDDSVEESEEEDSDNSQGLSDEDEKVDRTPSVSDSDEEEKEEDEEETSGEDDAEVRWKELQLNRAKRKQWTQLGLARYIYGSEAAANDEQVEKNAEEEKEEDEGHFFTKKSTDAEVDDDGDVSRVLILATDWSRDEHACSELKQRRFATGSGIDGDEGEGDEVYGDFQDMETGEKFGNGAGEDDSQGSESVSELDEDELQKRREEKKKQFDAEYEDMKTDTQAKPHENVQQVDHERRLLNEKRTDLLSGVDEATRQAIEGILPGRYVRVELENVPVEFIQHFNPRYPVILGGLQRGDEKKMLIRSRVKRHRWKRGVLKSHDPIVMSIGWRRYQTAPVYSIEDQNKRQRFLKYTPEHMHCYATFWGFPAPPSTGLVACQSLGRSIKGFRVGAMGTVTDVDVQFNIVKKLKLIGEPFVVHRNTAFIKKMFNSELEVSKFVGASLRTVSGIRGTIKKALRPGASDSTPCPPGAFRATFEDKLLRSDLVFLRAWVPVDPKEYCSVATTLLEAKLGTRDETKSWRMRTTRELREAKELPIPTNTDSLYKPIERETRRFNPLQIPKKLEEALPYASRPKQMKKKNPAKRHNPDRAVIMEAEERKEYHLMQMIGTVKNERVQRRKAAAKERLAKKRKDLAKEEEKHRMGETKRRKQRYVAEGLKQKRERENGS</sequence>
<keyword evidence="6" id="KW-0067">ATP-binding</keyword>
<feature type="compositionally biased region" description="Basic and acidic residues" evidence="11">
    <location>
        <begin position="520"/>
        <end position="543"/>
    </location>
</feature>
<dbReference type="GO" id="GO:0000479">
    <property type="term" value="P:endonucleolytic cleavage of tricistronic rRNA transcript (SSU-rRNA, 5.8S rRNA, LSU-rRNA)"/>
    <property type="evidence" value="ECO:0007669"/>
    <property type="project" value="TreeGrafter"/>
</dbReference>
<dbReference type="GO" id="GO:0030686">
    <property type="term" value="C:90S preribosome"/>
    <property type="evidence" value="ECO:0007669"/>
    <property type="project" value="TreeGrafter"/>
</dbReference>
<name>A0A7S2ZRR9_9RHOD</name>
<keyword evidence="7" id="KW-0342">GTP-binding</keyword>
<dbReference type="GO" id="GO:0003924">
    <property type="term" value="F:GTPase activity"/>
    <property type="evidence" value="ECO:0007669"/>
    <property type="project" value="TreeGrafter"/>
</dbReference>
<dbReference type="Pfam" id="PF22298">
    <property type="entry name" value="Tsr1_G-like"/>
    <property type="match status" value="1"/>
</dbReference>
<dbReference type="InterPro" id="IPR030387">
    <property type="entry name" value="G_Bms1/Tsr1_dom"/>
</dbReference>
<feature type="compositionally biased region" description="Basic and acidic residues" evidence="11">
    <location>
        <begin position="1086"/>
        <end position="1096"/>
    </location>
</feature>
<gene>
    <name evidence="13" type="ORF">RMAR00112_LOCUS17352</name>
</gene>
<dbReference type="SUPFAM" id="SSF52540">
    <property type="entry name" value="P-loop containing nucleoside triphosphate hydrolases"/>
    <property type="match status" value="1"/>
</dbReference>
<organism evidence="13">
    <name type="scientific">Rhodosorus marinus</name>
    <dbReference type="NCBI Taxonomy" id="101924"/>
    <lineage>
        <taxon>Eukaryota</taxon>
        <taxon>Rhodophyta</taxon>
        <taxon>Stylonematophyceae</taxon>
        <taxon>Stylonematales</taxon>
        <taxon>Stylonemataceae</taxon>
        <taxon>Rhodosorus</taxon>
    </lineage>
</organism>
<comment type="subcellular location">
    <subcellularLocation>
        <location evidence="1">Nucleus</location>
        <location evidence="1">Nucleolus</location>
    </subcellularLocation>
</comment>
<feature type="compositionally biased region" description="Basic residues" evidence="11">
    <location>
        <begin position="1003"/>
        <end position="1015"/>
    </location>
</feature>
<dbReference type="InterPro" id="IPR027417">
    <property type="entry name" value="P-loop_NTPase"/>
</dbReference>
<dbReference type="GO" id="GO:0032040">
    <property type="term" value="C:small-subunit processome"/>
    <property type="evidence" value="ECO:0007669"/>
    <property type="project" value="UniProtKB-ARBA"/>
</dbReference>
<evidence type="ECO:0000256" key="9">
    <source>
        <dbReference type="ARBA" id="ARBA00049117"/>
    </source>
</evidence>
<feature type="compositionally biased region" description="Basic and acidic residues" evidence="11">
    <location>
        <begin position="629"/>
        <end position="661"/>
    </location>
</feature>
<dbReference type="SMART" id="SM01362">
    <property type="entry name" value="DUF663"/>
    <property type="match status" value="1"/>
</dbReference>
<evidence type="ECO:0000256" key="6">
    <source>
        <dbReference type="ARBA" id="ARBA00022840"/>
    </source>
</evidence>
<protein>
    <recommendedName>
        <fullName evidence="12">Bms1-type G domain-containing protein</fullName>
    </recommendedName>
</protein>
<evidence type="ECO:0000256" key="3">
    <source>
        <dbReference type="ARBA" id="ARBA00022553"/>
    </source>
</evidence>
<accession>A0A7S2ZRR9</accession>
<proteinExistence type="inferred from homology"/>
<evidence type="ECO:0000256" key="2">
    <source>
        <dbReference type="ARBA" id="ARBA00022517"/>
    </source>
</evidence>
<feature type="region of interest" description="Disordered" evidence="11">
    <location>
        <begin position="365"/>
        <end position="389"/>
    </location>
</feature>
<evidence type="ECO:0000256" key="8">
    <source>
        <dbReference type="ARBA" id="ARBA00023242"/>
    </source>
</evidence>
<keyword evidence="4" id="KW-0547">Nucleotide-binding</keyword>
<evidence type="ECO:0000256" key="11">
    <source>
        <dbReference type="SAM" id="MobiDB-lite"/>
    </source>
</evidence>
<feature type="region of interest" description="Disordered" evidence="11">
    <location>
        <begin position="578"/>
        <end position="661"/>
    </location>
</feature>
<keyword evidence="5" id="KW-0378">Hydrolase</keyword>
<feature type="compositionally biased region" description="Acidic residues" evidence="11">
    <location>
        <begin position="464"/>
        <end position="483"/>
    </location>
</feature>
<evidence type="ECO:0000256" key="7">
    <source>
        <dbReference type="ARBA" id="ARBA00023134"/>
    </source>
</evidence>
<dbReference type="Pfam" id="PF08142">
    <property type="entry name" value="AARP2CN"/>
    <property type="match status" value="1"/>
</dbReference>
<keyword evidence="2" id="KW-0690">Ribosome biogenesis</keyword>
<dbReference type="SMART" id="SM00785">
    <property type="entry name" value="AARP2CN"/>
    <property type="match status" value="1"/>
</dbReference>
<keyword evidence="8" id="KW-0539">Nucleus</keyword>
<dbReference type="GO" id="GO:0005525">
    <property type="term" value="F:GTP binding"/>
    <property type="evidence" value="ECO:0007669"/>
    <property type="project" value="UniProtKB-KW"/>
</dbReference>
<evidence type="ECO:0000259" key="12">
    <source>
        <dbReference type="PROSITE" id="PS51714"/>
    </source>
</evidence>
<feature type="compositionally biased region" description="Acidic residues" evidence="11">
    <location>
        <begin position="611"/>
        <end position="628"/>
    </location>
</feature>
<dbReference type="EMBL" id="HBHW01022628">
    <property type="protein sequence ID" value="CAE0049353.1"/>
    <property type="molecule type" value="Transcribed_RNA"/>
</dbReference>
<dbReference type="InterPro" id="IPR039761">
    <property type="entry name" value="Bms1/Tsr1"/>
</dbReference>
<evidence type="ECO:0000256" key="4">
    <source>
        <dbReference type="ARBA" id="ARBA00022741"/>
    </source>
</evidence>
<dbReference type="PANTHER" id="PTHR12858:SF2">
    <property type="entry name" value="RIBOSOME BIOGENESIS PROTEIN BMS1 HOMOLOG"/>
    <property type="match status" value="1"/>
</dbReference>
<dbReference type="Gene3D" id="3.40.50.300">
    <property type="entry name" value="P-loop containing nucleotide triphosphate hydrolases"/>
    <property type="match status" value="1"/>
</dbReference>
<feature type="region of interest" description="Disordered" evidence="11">
    <location>
        <begin position="995"/>
        <end position="1015"/>
    </location>
</feature>